<dbReference type="PANTHER" id="PTHR24291:SF50">
    <property type="entry name" value="BIFUNCTIONAL ALBAFLAVENONE MONOOXYGENASE_TERPENE SYNTHASE"/>
    <property type="match status" value="1"/>
</dbReference>
<evidence type="ECO:0000256" key="5">
    <source>
        <dbReference type="ARBA" id="ARBA00023004"/>
    </source>
</evidence>
<dbReference type="EMBL" id="CP108140">
    <property type="protein sequence ID" value="WTP91645.1"/>
    <property type="molecule type" value="Genomic_DNA"/>
</dbReference>
<dbReference type="SUPFAM" id="SSF48264">
    <property type="entry name" value="Cytochrome P450"/>
    <property type="match status" value="1"/>
</dbReference>
<comment type="similarity">
    <text evidence="1 8">Belongs to the cytochrome P450 family.</text>
</comment>
<dbReference type="InterPro" id="IPR036396">
    <property type="entry name" value="Cyt_P450_sf"/>
</dbReference>
<dbReference type="PRINTS" id="PR00385">
    <property type="entry name" value="P450"/>
</dbReference>
<evidence type="ECO:0000256" key="1">
    <source>
        <dbReference type="ARBA" id="ARBA00010617"/>
    </source>
</evidence>
<dbReference type="AlphaFoldDB" id="A0AAU1IBT5"/>
<accession>A0AAU1IBT5</accession>
<keyword evidence="3 7" id="KW-0479">Metal-binding</keyword>
<evidence type="ECO:0000256" key="2">
    <source>
        <dbReference type="ARBA" id="ARBA00022617"/>
    </source>
</evidence>
<evidence type="ECO:0000256" key="6">
    <source>
        <dbReference type="ARBA" id="ARBA00023033"/>
    </source>
</evidence>
<keyword evidence="6 8" id="KW-0503">Monooxygenase</keyword>
<keyword evidence="5 7" id="KW-0408">Iron</keyword>
<dbReference type="InterPro" id="IPR001128">
    <property type="entry name" value="Cyt_P450"/>
</dbReference>
<feature type="region of interest" description="Disordered" evidence="9">
    <location>
        <begin position="461"/>
        <end position="480"/>
    </location>
</feature>
<dbReference type="PANTHER" id="PTHR24291">
    <property type="entry name" value="CYTOCHROME P450 FAMILY 4"/>
    <property type="match status" value="1"/>
</dbReference>
<dbReference type="GO" id="GO:0005506">
    <property type="term" value="F:iron ion binding"/>
    <property type="evidence" value="ECO:0007669"/>
    <property type="project" value="InterPro"/>
</dbReference>
<feature type="binding site" description="axial binding residue" evidence="7">
    <location>
        <position position="400"/>
    </location>
    <ligand>
        <name>heme</name>
        <dbReference type="ChEBI" id="CHEBI:30413"/>
    </ligand>
    <ligandPart>
        <name>Fe</name>
        <dbReference type="ChEBI" id="CHEBI:18248"/>
    </ligandPart>
</feature>
<dbReference type="PRINTS" id="PR00465">
    <property type="entry name" value="EP450IV"/>
</dbReference>
<dbReference type="Pfam" id="PF00067">
    <property type="entry name" value="p450"/>
    <property type="match status" value="1"/>
</dbReference>
<evidence type="ECO:0000313" key="10">
    <source>
        <dbReference type="EMBL" id="WTP91645.1"/>
    </source>
</evidence>
<keyword evidence="2 7" id="KW-0349">Heme</keyword>
<dbReference type="GO" id="GO:0004497">
    <property type="term" value="F:monooxygenase activity"/>
    <property type="evidence" value="ECO:0007669"/>
    <property type="project" value="UniProtKB-KW"/>
</dbReference>
<comment type="cofactor">
    <cofactor evidence="7">
        <name>heme</name>
        <dbReference type="ChEBI" id="CHEBI:30413"/>
    </cofactor>
</comment>
<organism evidence="10">
    <name type="scientific">Streptomyces sp. NBC_00180</name>
    <dbReference type="NCBI Taxonomy" id="2903632"/>
    <lineage>
        <taxon>Bacteria</taxon>
        <taxon>Bacillati</taxon>
        <taxon>Actinomycetota</taxon>
        <taxon>Actinomycetes</taxon>
        <taxon>Kitasatosporales</taxon>
        <taxon>Streptomycetaceae</taxon>
        <taxon>Streptomyces</taxon>
    </lineage>
</organism>
<dbReference type="GO" id="GO:0020037">
    <property type="term" value="F:heme binding"/>
    <property type="evidence" value="ECO:0007669"/>
    <property type="project" value="InterPro"/>
</dbReference>
<proteinExistence type="inferred from homology"/>
<evidence type="ECO:0000256" key="4">
    <source>
        <dbReference type="ARBA" id="ARBA00023002"/>
    </source>
</evidence>
<dbReference type="PROSITE" id="PS00086">
    <property type="entry name" value="CYTOCHROME_P450"/>
    <property type="match status" value="1"/>
</dbReference>
<evidence type="ECO:0000256" key="3">
    <source>
        <dbReference type="ARBA" id="ARBA00022723"/>
    </source>
</evidence>
<evidence type="ECO:0000256" key="8">
    <source>
        <dbReference type="RuleBase" id="RU000461"/>
    </source>
</evidence>
<dbReference type="InterPro" id="IPR050196">
    <property type="entry name" value="Cytochrome_P450_Monoox"/>
</dbReference>
<gene>
    <name evidence="10" type="ORF">OG477_43330</name>
</gene>
<protein>
    <submittedName>
        <fullName evidence="10">Cytochrome P450</fullName>
    </submittedName>
</protein>
<evidence type="ECO:0000256" key="9">
    <source>
        <dbReference type="SAM" id="MobiDB-lite"/>
    </source>
</evidence>
<dbReference type="GO" id="GO:0016705">
    <property type="term" value="F:oxidoreductase activity, acting on paired donors, with incorporation or reduction of molecular oxygen"/>
    <property type="evidence" value="ECO:0007669"/>
    <property type="project" value="InterPro"/>
</dbReference>
<keyword evidence="4 8" id="KW-0560">Oxidoreductase</keyword>
<dbReference type="Gene3D" id="1.10.630.10">
    <property type="entry name" value="Cytochrome P450"/>
    <property type="match status" value="1"/>
</dbReference>
<sequence length="480" mass="52917">MNTTPPPGGSPAATAPGRLPLVGHLPQLVGPARMSFMQSLRLHGPVVRIFVGPRPVYVLNSPEAVRQLLQVQTRKFSKGRLYKKISMFIGNGIMSSNGELHMRRRRAMQPAYHRNQVAQYVENMREISHRRIAAWPPGEAVSVEHEMRHLAGEILSASLFSGERARVLASAVEDTLPVIISGLTWRVFGLGELTKWIPTPGNRRFEAARARLRRTTEDLIHAYRTDSSDHGDLVSLLMATPDPGTGIQLKDDELRDEIITAFIAGIETVSTTLSWAMHVLSTHADIARRLAEEVDHALNGRPITPGDFDALPYMRAFINEVLRLHTPNLWLIRESTEAVSIEGTPIPAGAEVLYSPAILHRDPAWYPDPSCFDPERWLQPEIADLPRCAFVPFGQGNRRCIGDTLAMTEMTVVLATLVGRWRVEPTSPKRIKEVPSVVVHPSKGLAVRVFDRLPVSAATPDAAADAQGRSVSGAGLPQLP</sequence>
<dbReference type="InterPro" id="IPR002403">
    <property type="entry name" value="Cyt_P450_E_grp-IV"/>
</dbReference>
<name>A0AAU1IBT5_9ACTN</name>
<dbReference type="InterPro" id="IPR017972">
    <property type="entry name" value="Cyt_P450_CS"/>
</dbReference>
<reference evidence="10" key="1">
    <citation type="submission" date="2022-10" db="EMBL/GenBank/DDBJ databases">
        <title>The complete genomes of actinobacterial strains from the NBC collection.</title>
        <authorList>
            <person name="Joergensen T.S."/>
            <person name="Alvarez Arevalo M."/>
            <person name="Sterndorff E.B."/>
            <person name="Faurdal D."/>
            <person name="Vuksanovic O."/>
            <person name="Mourched A.-S."/>
            <person name="Charusanti P."/>
            <person name="Shaw S."/>
            <person name="Blin K."/>
            <person name="Weber T."/>
        </authorList>
    </citation>
    <scope>NUCLEOTIDE SEQUENCE</scope>
    <source>
        <strain evidence="10">NBC 00180</strain>
    </source>
</reference>
<evidence type="ECO:0000256" key="7">
    <source>
        <dbReference type="PIRSR" id="PIRSR602403-1"/>
    </source>
</evidence>